<dbReference type="RefSeq" id="WP_027875832.1">
    <property type="nucleotide sequence ID" value="NZ_CP023173.1"/>
</dbReference>
<keyword evidence="3" id="KW-1185">Reference proteome</keyword>
<dbReference type="AlphaFoldDB" id="A0A249SM89"/>
<evidence type="ECO:0000313" key="3">
    <source>
        <dbReference type="Proteomes" id="UP000232229"/>
    </source>
</evidence>
<dbReference type="NCBIfam" id="NF038029">
    <property type="entry name" value="LP_plasma"/>
    <property type="match status" value="1"/>
</dbReference>
<dbReference type="PROSITE" id="PS51257">
    <property type="entry name" value="PROKAR_LIPOPROTEIN"/>
    <property type="match status" value="1"/>
</dbReference>
<feature type="signal peptide" evidence="1">
    <location>
        <begin position="1"/>
        <end position="20"/>
    </location>
</feature>
<sequence>MKKLLSVLTASVLATTAASSVVSCGTKPEKKVVFVLPQETIGQNSKDKQTAYQDLVDEFNQEHAQEIANGELVEIEARWEKSGNIAKNIAANGNLPDLYIFYPDAVSTFSHSGASEKVRDMEESMGDNFAEFKNSLLNESFIDEGVYNGKQIVLPFGKSVDLSVINVRVLAELAKGFGFDEEGTIKTSFETYNETSNSRKNLWGTTKDASKMSTYSSFGAHAFDIVKKSNDKKVQDALKTFEEIVQTLTKSTDISKDIRDIFREQENIFAIATLTTELYREKDGIKYSDITETISESNGQKAAADKAIEAKQNSSQHFGFSIDSMENKYFMDWAAANQEGKSNINIESNANEFMYNAQLNKNSNGKVQSTSVELNKNSTSFQKTTSLYDGFKEIAKTKNELSGNNTDIEKSWKGTFMTKYNGTSGSIYTSTAFQNGTTLVGSGSSAGAYNYTSGISYKYNGDKNTGYLNMVKNSDILTTSTIGNEKDAFMSQGPGIAGFKSTGDNAAQKEETVSKFLSYIMQPKQAADFALKTNYMPPTTDAMKIYQKYVDGTYNNQEAFQYSTQMKQKAVEYIEKNPNRAGIPSKEEIEEAHYLDGGHLRVTLDSEGNASNISFKKGGEPITEKIQALNDVYDHVIHNEKSEELDQWRFEKLFTPIADYSSSLRANSRASVSAINSGYINDFLFDNEGNKNTQTLLVTSTPSPIGTDVRDGIKSAIVEAKNNTVMYNWDIKFNQLLDEENNVYNLSKYLNAKSGDDVLKRVTVSYRK</sequence>
<dbReference type="Proteomes" id="UP000232229">
    <property type="component" value="Chromosome"/>
</dbReference>
<name>A0A249SM89_9MOLU</name>
<dbReference type="KEGG" id="mchc:CK556_00175"/>
<dbReference type="EMBL" id="CP023173">
    <property type="protein sequence ID" value="ASZ08785.1"/>
    <property type="molecule type" value="Genomic_DNA"/>
</dbReference>
<dbReference type="Gene3D" id="3.40.190.10">
    <property type="entry name" value="Periplasmic binding protein-like II"/>
    <property type="match status" value="1"/>
</dbReference>
<accession>A0A249SM89</accession>
<keyword evidence="1" id="KW-0732">Signal</keyword>
<dbReference type="STRING" id="1336232.GCA_000518825_00725"/>
<dbReference type="InterPro" id="IPR054816">
    <property type="entry name" value="Lipoprotein_mollicutes-type_CS"/>
</dbReference>
<gene>
    <name evidence="2" type="ORF">CK556_00175</name>
</gene>
<evidence type="ECO:0000256" key="1">
    <source>
        <dbReference type="SAM" id="SignalP"/>
    </source>
</evidence>
<reference evidence="2 3" key="1">
    <citation type="submission" date="2017-08" db="EMBL/GenBank/DDBJ databases">
        <title>Complete Genome Sequence of Mesoplasma chauliocola.</title>
        <authorList>
            <person name="Knight T.F.Jr."/>
            <person name="Citino T."/>
        </authorList>
    </citation>
    <scope>NUCLEOTIDE SEQUENCE [LARGE SCALE GENOMIC DNA]</scope>
    <source>
        <strain evidence="2 3">CHPA-2</strain>
    </source>
</reference>
<evidence type="ECO:0000313" key="2">
    <source>
        <dbReference type="EMBL" id="ASZ08785.1"/>
    </source>
</evidence>
<organism evidence="2 3">
    <name type="scientific">Mesoplasma chauliocola</name>
    <dbReference type="NCBI Taxonomy" id="216427"/>
    <lineage>
        <taxon>Bacteria</taxon>
        <taxon>Bacillati</taxon>
        <taxon>Mycoplasmatota</taxon>
        <taxon>Mollicutes</taxon>
        <taxon>Entomoplasmatales</taxon>
        <taxon>Entomoplasmataceae</taxon>
        <taxon>Mesoplasma</taxon>
    </lineage>
</organism>
<dbReference type="SUPFAM" id="SSF53850">
    <property type="entry name" value="Periplasmic binding protein-like II"/>
    <property type="match status" value="2"/>
</dbReference>
<protein>
    <submittedName>
        <fullName evidence="2">Uncharacterized protein</fullName>
    </submittedName>
</protein>
<feature type="chain" id="PRO_5011465590" evidence="1">
    <location>
        <begin position="21"/>
        <end position="768"/>
    </location>
</feature>
<proteinExistence type="predicted"/>